<organism evidence="1 2">
    <name type="scientific">Brucella lupini</name>
    <dbReference type="NCBI Taxonomy" id="255457"/>
    <lineage>
        <taxon>Bacteria</taxon>
        <taxon>Pseudomonadati</taxon>
        <taxon>Pseudomonadota</taxon>
        <taxon>Alphaproteobacteria</taxon>
        <taxon>Hyphomicrobiales</taxon>
        <taxon>Brucellaceae</taxon>
        <taxon>Brucella/Ochrobactrum group</taxon>
        <taxon>Brucella</taxon>
    </lineage>
</organism>
<gene>
    <name evidence="1" type="ORF">CES86_3907</name>
</gene>
<dbReference type="EMBL" id="NNRN01000055">
    <property type="protein sequence ID" value="OYR26439.1"/>
    <property type="molecule type" value="Genomic_DNA"/>
</dbReference>
<dbReference type="AlphaFoldDB" id="A0A256GH60"/>
<sequence length="39" mass="4463">MEFSLLAAPTSRKLIYNVAREVFAQARQTSYRIAADDMK</sequence>
<accession>A0A256GH60</accession>
<protein>
    <submittedName>
        <fullName evidence="1">Uncharacterized protein</fullName>
    </submittedName>
</protein>
<proteinExistence type="predicted"/>
<evidence type="ECO:0000313" key="1">
    <source>
        <dbReference type="EMBL" id="OYR26439.1"/>
    </source>
</evidence>
<comment type="caution">
    <text evidence="1">The sequence shown here is derived from an EMBL/GenBank/DDBJ whole genome shotgun (WGS) entry which is preliminary data.</text>
</comment>
<reference evidence="1 2" key="1">
    <citation type="submission" date="2017-07" db="EMBL/GenBank/DDBJ databases">
        <title>Draft genome of Ochrobactrum lupini type strain LUP21.</title>
        <authorList>
            <person name="Krzyzanowska D.M."/>
            <person name="Jafra S."/>
        </authorList>
    </citation>
    <scope>NUCLEOTIDE SEQUENCE [LARGE SCALE GENOMIC DNA]</scope>
    <source>
        <strain evidence="1 2">LUP21</strain>
    </source>
</reference>
<dbReference type="Proteomes" id="UP000216363">
    <property type="component" value="Unassembled WGS sequence"/>
</dbReference>
<evidence type="ECO:0000313" key="2">
    <source>
        <dbReference type="Proteomes" id="UP000216363"/>
    </source>
</evidence>
<name>A0A256GH60_9HYPH</name>